<keyword evidence="1" id="KW-0732">Signal</keyword>
<organism evidence="2 4">
    <name type="scientific">Glycomyces lechevalierae</name>
    <dbReference type="NCBI Taxonomy" id="256034"/>
    <lineage>
        <taxon>Bacteria</taxon>
        <taxon>Bacillati</taxon>
        <taxon>Actinomycetota</taxon>
        <taxon>Actinomycetes</taxon>
        <taxon>Glycomycetales</taxon>
        <taxon>Glycomycetaceae</taxon>
        <taxon>Glycomyces</taxon>
    </lineage>
</organism>
<dbReference type="Proteomes" id="UP001145799">
    <property type="component" value="Unassembled WGS sequence"/>
</dbReference>
<comment type="caution">
    <text evidence="2">The sequence shown here is derived from an EMBL/GenBank/DDBJ whole genome shotgun (WGS) entry which is preliminary data.</text>
</comment>
<evidence type="ECO:0000313" key="5">
    <source>
        <dbReference type="Proteomes" id="UP001183604"/>
    </source>
</evidence>
<dbReference type="EMBL" id="JAVDYD010000001">
    <property type="protein sequence ID" value="MDR7336630.1"/>
    <property type="molecule type" value="Genomic_DNA"/>
</dbReference>
<reference evidence="3 5" key="2">
    <citation type="submission" date="2023-07" db="EMBL/GenBank/DDBJ databases">
        <title>Sequencing the genomes of 1000 actinobacteria strains.</title>
        <authorList>
            <person name="Klenk H.-P."/>
        </authorList>
    </citation>
    <scope>NUCLEOTIDE SEQUENCE [LARGE SCALE GENOMIC DNA]</scope>
    <source>
        <strain evidence="3 5">DSM 44724</strain>
    </source>
</reference>
<evidence type="ECO:0000313" key="4">
    <source>
        <dbReference type="Proteomes" id="UP001145799"/>
    </source>
</evidence>
<evidence type="ECO:0000313" key="3">
    <source>
        <dbReference type="EMBL" id="MDR7336630.1"/>
    </source>
</evidence>
<name>A0A9X3PP85_9ACTN</name>
<protein>
    <recommendedName>
        <fullName evidence="6">Peptidase inhibitor family I36</fullName>
    </recommendedName>
</protein>
<gene>
    <name evidence="3" type="ORF">J2S69_000349</name>
    <name evidence="2" type="ORF">O2L01_21600</name>
</gene>
<sequence>MSTAALAAVVMVLITAFGGQPAAASDTEAEILQAKIDAVLANSPDGVQISENEIAWDDGTMILTIPKEGEDVARGSDEEMSAYGSPDCPLYWTCLYEDRDFEGARVAFTECGFIHQLSKTRPYFRDMASSYHDNQTGGVRTTVYDWNDWIGWFELWKSSPAPTWSSFVGVDKQDRADGVRAC</sequence>
<evidence type="ECO:0000256" key="1">
    <source>
        <dbReference type="SAM" id="SignalP"/>
    </source>
</evidence>
<accession>A0A9X3PP85</accession>
<feature type="signal peptide" evidence="1">
    <location>
        <begin position="1"/>
        <end position="22"/>
    </location>
</feature>
<feature type="chain" id="PRO_5040739419" description="Peptidase inhibitor family I36" evidence="1">
    <location>
        <begin position="23"/>
        <end position="182"/>
    </location>
</feature>
<dbReference type="Proteomes" id="UP001183604">
    <property type="component" value="Unassembled WGS sequence"/>
</dbReference>
<reference evidence="2" key="1">
    <citation type="submission" date="2022-12" db="EMBL/GenBank/DDBJ databases">
        <title>Gycomyces niveus sp.nov., a novel actinomycete isolated from soil in Shouguang.</title>
        <authorList>
            <person name="Yang X."/>
        </authorList>
    </citation>
    <scope>NUCLEOTIDE SEQUENCE</scope>
    <source>
        <strain evidence="2">DSM 44724</strain>
    </source>
</reference>
<dbReference type="RefSeq" id="WP_270124109.1">
    <property type="nucleotide sequence ID" value="NZ_BAAAOM010000002.1"/>
</dbReference>
<dbReference type="AlphaFoldDB" id="A0A9X3PP85"/>
<evidence type="ECO:0008006" key="6">
    <source>
        <dbReference type="Google" id="ProtNLM"/>
    </source>
</evidence>
<keyword evidence="5" id="KW-1185">Reference proteome</keyword>
<dbReference type="EMBL" id="JAPZVQ010000017">
    <property type="protein sequence ID" value="MDA1387604.1"/>
    <property type="molecule type" value="Genomic_DNA"/>
</dbReference>
<proteinExistence type="predicted"/>
<evidence type="ECO:0000313" key="2">
    <source>
        <dbReference type="EMBL" id="MDA1387604.1"/>
    </source>
</evidence>